<feature type="domain" description="DUF7703" evidence="2">
    <location>
        <begin position="17"/>
        <end position="254"/>
    </location>
</feature>
<gene>
    <name evidence="3" type="ORF">H2200_004967</name>
</gene>
<accession>A0AA38XB35</accession>
<dbReference type="InterPro" id="IPR056120">
    <property type="entry name" value="DUF7703"/>
</dbReference>
<dbReference type="Pfam" id="PF24802">
    <property type="entry name" value="DUF7703"/>
    <property type="match status" value="1"/>
</dbReference>
<dbReference type="PANTHER" id="PTHR37013:SF3">
    <property type="entry name" value="INTEGRAL MEMBRANE PROTEIN (AFU_ORTHOLOGUE AFUA_1G05950)"/>
    <property type="match status" value="1"/>
</dbReference>
<evidence type="ECO:0000313" key="3">
    <source>
        <dbReference type="EMBL" id="KAJ9610190.1"/>
    </source>
</evidence>
<evidence type="ECO:0000259" key="2">
    <source>
        <dbReference type="Pfam" id="PF24802"/>
    </source>
</evidence>
<reference evidence="3" key="1">
    <citation type="submission" date="2022-10" db="EMBL/GenBank/DDBJ databases">
        <title>Culturing micro-colonial fungi from biological soil crusts in the Mojave desert and describing Neophaeococcomyces mojavensis, and introducing the new genera and species Taxawa tesnikishii.</title>
        <authorList>
            <person name="Kurbessoian T."/>
            <person name="Stajich J.E."/>
        </authorList>
    </citation>
    <scope>NUCLEOTIDE SEQUENCE</scope>
    <source>
        <strain evidence="3">TK_41</strain>
    </source>
</reference>
<feature type="transmembrane region" description="Helical" evidence="1">
    <location>
        <begin position="198"/>
        <end position="215"/>
    </location>
</feature>
<dbReference type="Proteomes" id="UP001172673">
    <property type="component" value="Unassembled WGS sequence"/>
</dbReference>
<keyword evidence="1" id="KW-0472">Membrane</keyword>
<keyword evidence="4" id="KW-1185">Reference proteome</keyword>
<dbReference type="AlphaFoldDB" id="A0AA38XB35"/>
<sequence length="306" mass="35003">MSTTTEASQDFHHEWTAEAIIVVTCIALSLYNCIELLLTILTTFREWHGLYFVSLIVASLGIIPYCLGFVLEYFKILVFWASMIFSTSGWVMLITGQSFVLYSRLGLIVQNDRVLKGVKWMIIIDALVFHTLTTVFQYCQAYGGEQAAFDRALFYMEKIQMTAFCVQEFIISGLYLWKTVDLLKLVSRKGTRKVMWELFTINIIIVIMDIGLLALEYKGLRALERAFKSFIYSVKLKMEFAVLGKLVNLVQSSARTLSATLGDVDSFRTPSTAVEQTHDDRMPDWLVKVESHPVHIEDARPMAFHE</sequence>
<keyword evidence="1" id="KW-0812">Transmembrane</keyword>
<dbReference type="PANTHER" id="PTHR37013">
    <property type="entry name" value="INTEGRAL MEMBRANE PROTEIN (AFU_ORTHOLOGUE AFUA_1G05950)-RELATED"/>
    <property type="match status" value="1"/>
</dbReference>
<dbReference type="EMBL" id="JAPDRK010000007">
    <property type="protein sequence ID" value="KAJ9610190.1"/>
    <property type="molecule type" value="Genomic_DNA"/>
</dbReference>
<comment type="caution">
    <text evidence="3">The sequence shown here is derived from an EMBL/GenBank/DDBJ whole genome shotgun (WGS) entry which is preliminary data.</text>
</comment>
<evidence type="ECO:0000256" key="1">
    <source>
        <dbReference type="SAM" id="Phobius"/>
    </source>
</evidence>
<feature type="transmembrane region" description="Helical" evidence="1">
    <location>
        <begin position="159"/>
        <end position="177"/>
    </location>
</feature>
<feature type="transmembrane region" description="Helical" evidence="1">
    <location>
        <begin position="20"/>
        <end position="38"/>
    </location>
</feature>
<organism evidence="3 4">
    <name type="scientific">Cladophialophora chaetospira</name>
    <dbReference type="NCBI Taxonomy" id="386627"/>
    <lineage>
        <taxon>Eukaryota</taxon>
        <taxon>Fungi</taxon>
        <taxon>Dikarya</taxon>
        <taxon>Ascomycota</taxon>
        <taxon>Pezizomycotina</taxon>
        <taxon>Eurotiomycetes</taxon>
        <taxon>Chaetothyriomycetidae</taxon>
        <taxon>Chaetothyriales</taxon>
        <taxon>Herpotrichiellaceae</taxon>
        <taxon>Cladophialophora</taxon>
    </lineage>
</organism>
<feature type="transmembrane region" description="Helical" evidence="1">
    <location>
        <begin position="77"/>
        <end position="100"/>
    </location>
</feature>
<proteinExistence type="predicted"/>
<keyword evidence="1" id="KW-1133">Transmembrane helix</keyword>
<feature type="transmembrane region" description="Helical" evidence="1">
    <location>
        <begin position="50"/>
        <end position="71"/>
    </location>
</feature>
<evidence type="ECO:0000313" key="4">
    <source>
        <dbReference type="Proteomes" id="UP001172673"/>
    </source>
</evidence>
<name>A0AA38XB35_9EURO</name>
<protein>
    <recommendedName>
        <fullName evidence="2">DUF7703 domain-containing protein</fullName>
    </recommendedName>
</protein>
<feature type="transmembrane region" description="Helical" evidence="1">
    <location>
        <begin position="120"/>
        <end position="139"/>
    </location>
</feature>